<comment type="subcellular location">
    <subcellularLocation>
        <location evidence="1">Cell outer membrane</location>
        <topology evidence="1">Multi-pass membrane protein</topology>
    </subcellularLocation>
</comment>
<evidence type="ECO:0000256" key="6">
    <source>
        <dbReference type="ARBA" id="ARBA00023136"/>
    </source>
</evidence>
<proteinExistence type="inferred from homology"/>
<dbReference type="Pfam" id="PF03349">
    <property type="entry name" value="Toluene_X"/>
    <property type="match status" value="1"/>
</dbReference>
<keyword evidence="6" id="KW-0472">Membrane</keyword>
<comment type="similarity">
    <text evidence="2">Belongs to the OmpP1/FadL family.</text>
</comment>
<dbReference type="Proteomes" id="UP000020218">
    <property type="component" value="Unassembled WGS sequence"/>
</dbReference>
<evidence type="ECO:0000256" key="3">
    <source>
        <dbReference type="ARBA" id="ARBA00022452"/>
    </source>
</evidence>
<dbReference type="PANTHER" id="PTHR35093">
    <property type="entry name" value="OUTER MEMBRANE PROTEIN NMB0088-RELATED"/>
    <property type="match status" value="1"/>
</dbReference>
<organism evidence="8 9">
    <name type="scientific">Candidatus Accumulibacter adjunctus</name>
    <dbReference type="NCBI Taxonomy" id="1454001"/>
    <lineage>
        <taxon>Bacteria</taxon>
        <taxon>Pseudomonadati</taxon>
        <taxon>Pseudomonadota</taxon>
        <taxon>Betaproteobacteria</taxon>
        <taxon>Candidatus Accumulibacter</taxon>
    </lineage>
</organism>
<dbReference type="EMBL" id="JFAX01000020">
    <property type="protein sequence ID" value="EXI65671.1"/>
    <property type="molecule type" value="Genomic_DNA"/>
</dbReference>
<evidence type="ECO:0000256" key="5">
    <source>
        <dbReference type="ARBA" id="ARBA00022729"/>
    </source>
</evidence>
<dbReference type="GO" id="GO:0015483">
    <property type="term" value="F:long-chain fatty acid transporting porin activity"/>
    <property type="evidence" value="ECO:0007669"/>
    <property type="project" value="TreeGrafter"/>
</dbReference>
<evidence type="ECO:0000313" key="9">
    <source>
        <dbReference type="Proteomes" id="UP000020218"/>
    </source>
</evidence>
<keyword evidence="5" id="KW-0732">Signal</keyword>
<protein>
    <submittedName>
        <fullName evidence="8">Outer membrane protein P1</fullName>
    </submittedName>
</protein>
<gene>
    <name evidence="8" type="primary">ompP1</name>
    <name evidence="8" type="ORF">AW08_03042</name>
</gene>
<evidence type="ECO:0000256" key="1">
    <source>
        <dbReference type="ARBA" id="ARBA00004571"/>
    </source>
</evidence>
<comment type="caution">
    <text evidence="8">The sequence shown here is derived from an EMBL/GenBank/DDBJ whole genome shotgun (WGS) entry which is preliminary data.</text>
</comment>
<evidence type="ECO:0000256" key="7">
    <source>
        <dbReference type="ARBA" id="ARBA00023237"/>
    </source>
</evidence>
<dbReference type="PANTHER" id="PTHR35093:SF8">
    <property type="entry name" value="OUTER MEMBRANE PROTEIN NMB0088-RELATED"/>
    <property type="match status" value="1"/>
</dbReference>
<dbReference type="Gene3D" id="2.40.160.60">
    <property type="entry name" value="Outer membrane protein transport protein (OMPP1/FadL/TodX)"/>
    <property type="match status" value="1"/>
</dbReference>
<dbReference type="InterPro" id="IPR005017">
    <property type="entry name" value="OMPP1/FadL/TodX"/>
</dbReference>
<evidence type="ECO:0000256" key="2">
    <source>
        <dbReference type="ARBA" id="ARBA00008163"/>
    </source>
</evidence>
<dbReference type="GO" id="GO:0009279">
    <property type="term" value="C:cell outer membrane"/>
    <property type="evidence" value="ECO:0007669"/>
    <property type="project" value="UniProtKB-SubCell"/>
</dbReference>
<dbReference type="AlphaFoldDB" id="A0A011MSX5"/>
<evidence type="ECO:0000313" key="8">
    <source>
        <dbReference type="EMBL" id="EXI65671.1"/>
    </source>
</evidence>
<sequence length="445" mass="47417">MRDSQQAAGRPRVSSRARRLAMVASLSVVAIGEATAGGISLYEVGTADVGLASAGYGARAQDASTVLTNPAGMTRLAGTQVLAAAQLLYGDVDFSRAAGTSPALGSNEGGNPIGWFPGGSFFITQQLTPELSVGFGTAGNFGLAVKYDSSWLGRYYGQEGTLIGLSLLPSIAYRVNDRLSLGATVNAMFGIMKQQVAINNPGAFGRPDGRLEVSDREWGWGLNLGLLYEVDPATRLGLTWNSQVKLDFSARPDFSGLSPVLAAALASRGAQRANLDLGIYVPQGVMASAFHQINDQWAVLGSVGWQQWSKFGKVDIGISDTRNPASLTTDLDFKDTWHVALGGQYRMSQPWLLNFGIAYDSAFQSGDIQSPLLPANSAWRFGVGVQNEVDRSFNWGLSAEYVYGGTLDLQKTGEAPLLLGGRGDVEGAYRNIGLLFMAANFNWKF</sequence>
<keyword evidence="7" id="KW-0998">Cell outer membrane</keyword>
<dbReference type="SUPFAM" id="SSF56935">
    <property type="entry name" value="Porins"/>
    <property type="match status" value="1"/>
</dbReference>
<dbReference type="STRING" id="1454001.AW08_03042"/>
<accession>A0A011MSX5</accession>
<evidence type="ECO:0000256" key="4">
    <source>
        <dbReference type="ARBA" id="ARBA00022692"/>
    </source>
</evidence>
<keyword evidence="9" id="KW-1185">Reference proteome</keyword>
<keyword evidence="3" id="KW-1134">Transmembrane beta strand</keyword>
<name>A0A011MSX5_9PROT</name>
<dbReference type="PATRIC" id="fig|1454001.3.peg.3087"/>
<reference evidence="8" key="1">
    <citation type="submission" date="2014-02" db="EMBL/GenBank/DDBJ databases">
        <title>Expanding our view of genomic diversity in Candidatus Accumulibacter clades.</title>
        <authorList>
            <person name="Skennerton C.T."/>
            <person name="Barr J.J."/>
            <person name="Slater F.R."/>
            <person name="Bond P.L."/>
            <person name="Tyson G.W."/>
        </authorList>
    </citation>
    <scope>NUCLEOTIDE SEQUENCE [LARGE SCALE GENOMIC DNA]</scope>
</reference>
<keyword evidence="4" id="KW-0812">Transmembrane</keyword>